<organism evidence="1 2">
    <name type="scientific">Tritrichomonas musculus</name>
    <dbReference type="NCBI Taxonomy" id="1915356"/>
    <lineage>
        <taxon>Eukaryota</taxon>
        <taxon>Metamonada</taxon>
        <taxon>Parabasalia</taxon>
        <taxon>Tritrichomonadida</taxon>
        <taxon>Tritrichomonadidae</taxon>
        <taxon>Tritrichomonas</taxon>
    </lineage>
</organism>
<dbReference type="EMBL" id="JAPFFF010000014">
    <property type="protein sequence ID" value="KAK8870658.1"/>
    <property type="molecule type" value="Genomic_DNA"/>
</dbReference>
<name>A0ABR2IYD2_9EUKA</name>
<comment type="caution">
    <text evidence="1">The sequence shown here is derived from an EMBL/GenBank/DDBJ whole genome shotgun (WGS) entry which is preliminary data.</text>
</comment>
<dbReference type="Pfam" id="PF15104">
    <property type="entry name" value="CFAP141"/>
    <property type="match status" value="1"/>
</dbReference>
<dbReference type="InterPro" id="IPR029375">
    <property type="entry name" value="CFAP141"/>
</dbReference>
<accession>A0ABR2IYD2</accession>
<evidence type="ECO:0000313" key="1">
    <source>
        <dbReference type="EMBL" id="KAK8870658.1"/>
    </source>
</evidence>
<proteinExistence type="predicted"/>
<gene>
    <name evidence="1" type="ORF">M9Y10_008545</name>
</gene>
<dbReference type="Proteomes" id="UP001470230">
    <property type="component" value="Unassembled WGS sequence"/>
</dbReference>
<protein>
    <submittedName>
        <fullName evidence="1">Uncharacterized protein</fullName>
    </submittedName>
</protein>
<sequence>MTRRYKPAIPSNIQALVNANELHAAAVEQSRIERARQNETRFREEHASVIHNADVRRNVRRSQEEARLARLDLIIDRRTKLAELFETERLAWNQELQARGYTISST</sequence>
<reference evidence="1 2" key="1">
    <citation type="submission" date="2024-04" db="EMBL/GenBank/DDBJ databases">
        <title>Tritrichomonas musculus Genome.</title>
        <authorList>
            <person name="Alves-Ferreira E."/>
            <person name="Grigg M."/>
            <person name="Lorenzi H."/>
            <person name="Galac M."/>
        </authorList>
    </citation>
    <scope>NUCLEOTIDE SEQUENCE [LARGE SCALE GENOMIC DNA]</scope>
    <source>
        <strain evidence="1 2">EAF2021</strain>
    </source>
</reference>
<evidence type="ECO:0000313" key="2">
    <source>
        <dbReference type="Proteomes" id="UP001470230"/>
    </source>
</evidence>
<keyword evidence="2" id="KW-1185">Reference proteome</keyword>